<evidence type="ECO:0000313" key="2">
    <source>
        <dbReference type="EMBL" id="KAF4402383.1"/>
    </source>
</evidence>
<dbReference type="AlphaFoldDB" id="A0A7J6I4C9"/>
<proteinExistence type="predicted"/>
<dbReference type="PANTHER" id="PTHR33264">
    <property type="entry name" value="EXPRESSED PROTEIN"/>
    <property type="match status" value="1"/>
</dbReference>
<reference evidence="2 3" key="1">
    <citation type="journal article" date="2020" name="bioRxiv">
        <title>Sequence and annotation of 42 cannabis genomes reveals extensive copy number variation in cannabinoid synthesis and pathogen resistance genes.</title>
        <authorList>
            <person name="Mckernan K.J."/>
            <person name="Helbert Y."/>
            <person name="Kane L.T."/>
            <person name="Ebling H."/>
            <person name="Zhang L."/>
            <person name="Liu B."/>
            <person name="Eaton Z."/>
            <person name="Mclaughlin S."/>
            <person name="Kingan S."/>
            <person name="Baybayan P."/>
            <person name="Concepcion G."/>
            <person name="Jordan M."/>
            <person name="Riva A."/>
            <person name="Barbazuk W."/>
            <person name="Harkins T."/>
        </authorList>
    </citation>
    <scope>NUCLEOTIDE SEQUENCE [LARGE SCALE GENOMIC DNA]</scope>
    <source>
        <strain evidence="3">cv. Jamaican Lion 4</strain>
        <tissue evidence="2">Leaf</tissue>
    </source>
</reference>
<keyword evidence="3" id="KW-1185">Reference proteome</keyword>
<organism evidence="2 3">
    <name type="scientific">Cannabis sativa</name>
    <name type="common">Hemp</name>
    <name type="synonym">Marijuana</name>
    <dbReference type="NCBI Taxonomy" id="3483"/>
    <lineage>
        <taxon>Eukaryota</taxon>
        <taxon>Viridiplantae</taxon>
        <taxon>Streptophyta</taxon>
        <taxon>Embryophyta</taxon>
        <taxon>Tracheophyta</taxon>
        <taxon>Spermatophyta</taxon>
        <taxon>Magnoliopsida</taxon>
        <taxon>eudicotyledons</taxon>
        <taxon>Gunneridae</taxon>
        <taxon>Pentapetalae</taxon>
        <taxon>rosids</taxon>
        <taxon>fabids</taxon>
        <taxon>Rosales</taxon>
        <taxon>Cannabaceae</taxon>
        <taxon>Cannabis</taxon>
    </lineage>
</organism>
<dbReference type="PANTHER" id="PTHR33264:SF8">
    <property type="entry name" value="EXPRESSED PROTEIN"/>
    <property type="match status" value="1"/>
</dbReference>
<accession>A0A7J6I4C9</accession>
<comment type="caution">
    <text evidence="2">The sequence shown here is derived from an EMBL/GenBank/DDBJ whole genome shotgun (WGS) entry which is preliminary data.</text>
</comment>
<accession>A0A803RAX0</accession>
<protein>
    <recommendedName>
        <fullName evidence="4">Pollen preferential protein</fullName>
    </recommendedName>
</protein>
<dbReference type="EMBL" id="JAATIQ010000007">
    <property type="protein sequence ID" value="KAF4402383.1"/>
    <property type="molecule type" value="Genomic_DNA"/>
</dbReference>
<evidence type="ECO:0008006" key="4">
    <source>
        <dbReference type="Google" id="ProtNLM"/>
    </source>
</evidence>
<name>A0A7J6I4C9_CANSA</name>
<dbReference type="OMA" id="ETTAECA"/>
<feature type="region of interest" description="Disordered" evidence="1">
    <location>
        <begin position="1"/>
        <end position="27"/>
    </location>
</feature>
<gene>
    <name evidence="2" type="ORF">G4B88_012168</name>
</gene>
<evidence type="ECO:0000313" key="3">
    <source>
        <dbReference type="Proteomes" id="UP000583929"/>
    </source>
</evidence>
<evidence type="ECO:0000256" key="1">
    <source>
        <dbReference type="SAM" id="MobiDB-lite"/>
    </source>
</evidence>
<sequence>MSNQIMLHNNSSNRRQPLLRTQNSSSRNTRLAEVAGGTAAECAAVCCCCPCGLMNLLFLAIYKLPAGLCRRAMRRKRRRQLIKKGLLPPPTRRRRCSCGFDETELQIHPMASTDQDDIFSPECKGHQVTSFYSTEESDKEVEELEKEMWERFYSTGFWRSPSQREPSSLPTTTTS</sequence>
<dbReference type="OrthoDB" id="695262at2759"/>
<dbReference type="Proteomes" id="UP000583929">
    <property type="component" value="Unassembled WGS sequence"/>
</dbReference>